<dbReference type="HOGENOM" id="CLU_055769_1_1_0"/>
<dbReference type="InterPro" id="IPR000281">
    <property type="entry name" value="HTH_RpiR"/>
</dbReference>
<dbReference type="InterPro" id="IPR001347">
    <property type="entry name" value="SIS_dom"/>
</dbReference>
<organism evidence="2 3">
    <name type="scientific">Deinococcus peraridilitoris (strain DSM 19664 / LMG 22246 / CIP 109416 / KR-200)</name>
    <dbReference type="NCBI Taxonomy" id="937777"/>
    <lineage>
        <taxon>Bacteria</taxon>
        <taxon>Thermotogati</taxon>
        <taxon>Deinococcota</taxon>
        <taxon>Deinococci</taxon>
        <taxon>Deinococcales</taxon>
        <taxon>Deinococcaceae</taxon>
        <taxon>Deinococcus</taxon>
    </lineage>
</organism>
<dbReference type="Pfam" id="PF01380">
    <property type="entry name" value="SIS"/>
    <property type="match status" value="1"/>
</dbReference>
<evidence type="ECO:0000259" key="1">
    <source>
        <dbReference type="PROSITE" id="PS51071"/>
    </source>
</evidence>
<reference evidence="3" key="1">
    <citation type="submission" date="2012-03" db="EMBL/GenBank/DDBJ databases">
        <title>Complete sequence of plasmid 1 of Deinococcus peraridilitoris DSM 19664.</title>
        <authorList>
            <person name="Lucas S."/>
            <person name="Copeland A."/>
            <person name="Lapidus A."/>
            <person name="Glavina del Rio T."/>
            <person name="Dalin E."/>
            <person name="Tice H."/>
            <person name="Bruce D."/>
            <person name="Goodwin L."/>
            <person name="Pitluck S."/>
            <person name="Peters L."/>
            <person name="Mikhailova N."/>
            <person name="Lu M."/>
            <person name="Kyrpides N."/>
            <person name="Mavromatis K."/>
            <person name="Ivanova N."/>
            <person name="Brettin T."/>
            <person name="Detter J.C."/>
            <person name="Han C."/>
            <person name="Larimer F."/>
            <person name="Land M."/>
            <person name="Hauser L."/>
            <person name="Markowitz V."/>
            <person name="Cheng J.-F."/>
            <person name="Hugenholtz P."/>
            <person name="Woyke T."/>
            <person name="Wu D."/>
            <person name="Pukall R."/>
            <person name="Steenblock K."/>
            <person name="Brambilla E."/>
            <person name="Klenk H.-P."/>
            <person name="Eisen J.A."/>
        </authorList>
    </citation>
    <scope>NUCLEOTIDE SEQUENCE [LARGE SCALE GENOMIC DNA]</scope>
    <source>
        <strain evidence="3">DSM 19664 / LMG 22246 / CIP 109416 / KR-200</strain>
        <plasmid evidence="3">Plasmid pDEIPE01</plasmid>
    </source>
</reference>
<keyword evidence="2" id="KW-0614">Plasmid</keyword>
<dbReference type="InterPro" id="IPR046348">
    <property type="entry name" value="SIS_dom_sf"/>
</dbReference>
<gene>
    <name evidence="2" type="ordered locus">Deipe_4005</name>
</gene>
<dbReference type="PANTHER" id="PTHR30514:SF18">
    <property type="entry name" value="RPIR-FAMILY TRANSCRIPTIONAL REGULATOR"/>
    <property type="match status" value="1"/>
</dbReference>
<evidence type="ECO:0000313" key="3">
    <source>
        <dbReference type="Proteomes" id="UP000010467"/>
    </source>
</evidence>
<dbReference type="Gene3D" id="3.40.50.10490">
    <property type="entry name" value="Glucose-6-phosphate isomerase like protein, domain 1"/>
    <property type="match status" value="1"/>
</dbReference>
<dbReference type="SUPFAM" id="SSF46689">
    <property type="entry name" value="Homeodomain-like"/>
    <property type="match status" value="1"/>
</dbReference>
<dbReference type="KEGG" id="dpd:Deipe_4005"/>
<dbReference type="GO" id="GO:0003700">
    <property type="term" value="F:DNA-binding transcription factor activity"/>
    <property type="evidence" value="ECO:0007669"/>
    <property type="project" value="InterPro"/>
</dbReference>
<dbReference type="GO" id="GO:0097367">
    <property type="term" value="F:carbohydrate derivative binding"/>
    <property type="evidence" value="ECO:0007669"/>
    <property type="project" value="InterPro"/>
</dbReference>
<dbReference type="Proteomes" id="UP000010467">
    <property type="component" value="Plasmid pDEIPE01"/>
</dbReference>
<dbReference type="RefSeq" id="WP_015231301.1">
    <property type="nucleotide sequence ID" value="NC_019789.1"/>
</dbReference>
<dbReference type="GO" id="GO:0003677">
    <property type="term" value="F:DNA binding"/>
    <property type="evidence" value="ECO:0007669"/>
    <property type="project" value="InterPro"/>
</dbReference>
<dbReference type="GO" id="GO:1901135">
    <property type="term" value="P:carbohydrate derivative metabolic process"/>
    <property type="evidence" value="ECO:0007669"/>
    <property type="project" value="InterPro"/>
</dbReference>
<dbReference type="InterPro" id="IPR036388">
    <property type="entry name" value="WH-like_DNA-bd_sf"/>
</dbReference>
<name>L0A7G6_DEIPD</name>
<dbReference type="InterPro" id="IPR009057">
    <property type="entry name" value="Homeodomain-like_sf"/>
</dbReference>
<evidence type="ECO:0000313" key="2">
    <source>
        <dbReference type="EMBL" id="AFZ69399.1"/>
    </source>
</evidence>
<dbReference type="PATRIC" id="fig|937777.3.peg.4022"/>
<dbReference type="EMBL" id="CP003383">
    <property type="protein sequence ID" value="AFZ69399.1"/>
    <property type="molecule type" value="Genomic_DNA"/>
</dbReference>
<feature type="domain" description="HTH rpiR-type" evidence="1">
    <location>
        <begin position="1"/>
        <end position="76"/>
    </location>
</feature>
<accession>L0A7G6</accession>
<protein>
    <submittedName>
        <fullName evidence="2">Transcriptional regulator</fullName>
    </submittedName>
</protein>
<geneLocation type="plasmid" evidence="2 3">
    <name>pDEIPE01</name>
</geneLocation>
<dbReference type="PANTHER" id="PTHR30514">
    <property type="entry name" value="GLUCOKINASE"/>
    <property type="match status" value="1"/>
</dbReference>
<sequence>MIREVVNEHYTQLTRSEQAIAQLLLDRMEEVPFLNATEVAFALNLYPSSVTRFAQKLGFKGYPDLQLSVRKELRAAPPQASSATSIVARHLSSETKNFEELQKLDASCVERMVDSLVTAPQVWIFGPRSSLGVADLMAHFLSFLRPGVNHLPPSVGHFPERLLDVRQGDVLLMFTLQRHSTLATRVAQDATNRGATLLIVSDGGPAPINTLASQLLTVPVRGIGGFVSLTAMMSVCILFGVACAERLGPERLLDAEALWDRFELYEKPDSR</sequence>
<dbReference type="OrthoDB" id="63027at2"/>
<dbReference type="InterPro" id="IPR047640">
    <property type="entry name" value="RpiR-like"/>
</dbReference>
<dbReference type="AlphaFoldDB" id="L0A7G6"/>
<dbReference type="Pfam" id="PF01418">
    <property type="entry name" value="HTH_6"/>
    <property type="match status" value="1"/>
</dbReference>
<dbReference type="Gene3D" id="1.10.10.10">
    <property type="entry name" value="Winged helix-like DNA-binding domain superfamily/Winged helix DNA-binding domain"/>
    <property type="match status" value="1"/>
</dbReference>
<keyword evidence="3" id="KW-1185">Reference proteome</keyword>
<dbReference type="PROSITE" id="PS51071">
    <property type="entry name" value="HTH_RPIR"/>
    <property type="match status" value="1"/>
</dbReference>
<dbReference type="SUPFAM" id="SSF53697">
    <property type="entry name" value="SIS domain"/>
    <property type="match status" value="1"/>
</dbReference>
<proteinExistence type="predicted"/>